<dbReference type="GO" id="GO:0060258">
    <property type="term" value="P:negative regulation of filamentous growth"/>
    <property type="evidence" value="ECO:0007669"/>
    <property type="project" value="UniProtKB-ARBA"/>
</dbReference>
<evidence type="ECO:0000256" key="8">
    <source>
        <dbReference type="PROSITE-ProRule" id="PRU00042"/>
    </source>
</evidence>
<dbReference type="GO" id="GO:0000981">
    <property type="term" value="F:DNA-binding transcription factor activity, RNA polymerase II-specific"/>
    <property type="evidence" value="ECO:0007669"/>
    <property type="project" value="TreeGrafter"/>
</dbReference>
<feature type="domain" description="C2H2-type" evidence="9">
    <location>
        <begin position="180"/>
        <end position="209"/>
    </location>
</feature>
<dbReference type="GeneID" id="2904084"/>
<dbReference type="FunFam" id="3.30.160.60:FF:001382">
    <property type="entry name" value="Transcriptional repressor"/>
    <property type="match status" value="1"/>
</dbReference>
<evidence type="ECO:0000256" key="5">
    <source>
        <dbReference type="ARBA" id="ARBA00022771"/>
    </source>
</evidence>
<dbReference type="PANTHER" id="PTHR14003">
    <property type="entry name" value="TRANSCRIPTIONAL REPRESSOR PROTEIN YY"/>
    <property type="match status" value="1"/>
</dbReference>
<dbReference type="eggNOG" id="KOG1721">
    <property type="taxonomic scope" value="Eukaryota"/>
</dbReference>
<dbReference type="STRING" id="284592.Q6BL56"/>
<accession>Q6BL56</accession>
<gene>
    <name evidence="10" type="ordered locus">DEHA2F16258g</name>
</gene>
<dbReference type="Proteomes" id="UP000000599">
    <property type="component" value="Chromosome F"/>
</dbReference>
<dbReference type="InterPro" id="IPR013087">
    <property type="entry name" value="Znf_C2H2_type"/>
</dbReference>
<dbReference type="FunCoup" id="Q6BL56">
    <property type="interactions" value="458"/>
</dbReference>
<organism evidence="10 11">
    <name type="scientific">Debaryomyces hansenii (strain ATCC 36239 / CBS 767 / BCRC 21394 / JCM 1990 / NBRC 0083 / IGC 2968)</name>
    <name type="common">Yeast</name>
    <name type="synonym">Torulaspora hansenii</name>
    <dbReference type="NCBI Taxonomy" id="284592"/>
    <lineage>
        <taxon>Eukaryota</taxon>
        <taxon>Fungi</taxon>
        <taxon>Dikarya</taxon>
        <taxon>Ascomycota</taxon>
        <taxon>Saccharomycotina</taxon>
        <taxon>Pichiomycetes</taxon>
        <taxon>Debaryomycetaceae</taxon>
        <taxon>Debaryomyces</taxon>
    </lineage>
</organism>
<dbReference type="InterPro" id="IPR036236">
    <property type="entry name" value="Znf_C2H2_sf"/>
</dbReference>
<keyword evidence="7" id="KW-0539">Nucleus</keyword>
<dbReference type="EMBL" id="CR382138">
    <property type="protein sequence ID" value="CAG89441.2"/>
    <property type="molecule type" value="Genomic_DNA"/>
</dbReference>
<proteinExistence type="predicted"/>
<evidence type="ECO:0000313" key="10">
    <source>
        <dbReference type="EMBL" id="CAG89441.2"/>
    </source>
</evidence>
<keyword evidence="11" id="KW-1185">Reference proteome</keyword>
<dbReference type="GO" id="GO:0005667">
    <property type="term" value="C:transcription regulator complex"/>
    <property type="evidence" value="ECO:0007669"/>
    <property type="project" value="TreeGrafter"/>
</dbReference>
<dbReference type="PROSITE" id="PS50157">
    <property type="entry name" value="ZINC_FINGER_C2H2_2"/>
    <property type="match status" value="2"/>
</dbReference>
<dbReference type="GO" id="GO:0005634">
    <property type="term" value="C:nucleus"/>
    <property type="evidence" value="ECO:0007669"/>
    <property type="project" value="UniProtKB-SubCell"/>
</dbReference>
<protein>
    <submittedName>
        <fullName evidence="10">DEHA2F16258p</fullName>
    </submittedName>
</protein>
<dbReference type="SMART" id="SM00355">
    <property type="entry name" value="ZnF_C2H2"/>
    <property type="match status" value="2"/>
</dbReference>
<evidence type="ECO:0000259" key="9">
    <source>
        <dbReference type="PROSITE" id="PS50157"/>
    </source>
</evidence>
<dbReference type="KEGG" id="dha:DEHA2F16258g"/>
<dbReference type="VEuPathDB" id="FungiDB:DEHA2F16258g"/>
<dbReference type="GO" id="GO:0000122">
    <property type="term" value="P:negative regulation of transcription by RNA polymerase II"/>
    <property type="evidence" value="ECO:0007669"/>
    <property type="project" value="UniProtKB-ARBA"/>
</dbReference>
<dbReference type="HOGENOM" id="CLU_069169_0_0_1"/>
<keyword evidence="4" id="KW-0677">Repeat</keyword>
<evidence type="ECO:0000256" key="6">
    <source>
        <dbReference type="ARBA" id="ARBA00022833"/>
    </source>
</evidence>
<dbReference type="AlphaFoldDB" id="Q6BL56"/>
<dbReference type="PANTHER" id="PTHR14003:SF19">
    <property type="entry name" value="YY2 TRANSCRIPTION FACTOR"/>
    <property type="match status" value="1"/>
</dbReference>
<keyword evidence="2" id="KW-0678">Repressor</keyword>
<dbReference type="OrthoDB" id="6365676at2759"/>
<name>Q6BL56_DEBHA</name>
<keyword evidence="5 8" id="KW-0863">Zinc-finger</keyword>
<dbReference type="GO" id="GO:0000978">
    <property type="term" value="F:RNA polymerase II cis-regulatory region sequence-specific DNA binding"/>
    <property type="evidence" value="ECO:0007669"/>
    <property type="project" value="TreeGrafter"/>
</dbReference>
<dbReference type="PROSITE" id="PS00028">
    <property type="entry name" value="ZINC_FINGER_C2H2_1"/>
    <property type="match status" value="2"/>
</dbReference>
<dbReference type="Pfam" id="PF00096">
    <property type="entry name" value="zf-C2H2"/>
    <property type="match status" value="1"/>
</dbReference>
<dbReference type="GO" id="GO:0000785">
    <property type="term" value="C:chromatin"/>
    <property type="evidence" value="ECO:0007669"/>
    <property type="project" value="TreeGrafter"/>
</dbReference>
<sequence length="214" mass="23732">MLNRDHPYTNIRHPQPYQLTLPSFNELLTSIPLPTDFTQYSKGALPAPANIHAHPLSGAMGNGVASTIGGAIQHPTIGSVHGAQSPPNSTSTAHLVHTGQIPPIPPSLPGPAQDLPNTPYTHSTVIDQFKIPTPPSSAYSFKESRMKDKRKHTCKVCQRSFTTSGHLARHNRIHTGERKHFCPWPSCDARFARQDNCMQHYKTHKNGKKRTKRF</sequence>
<dbReference type="RefSeq" id="XP_461065.2">
    <property type="nucleotide sequence ID" value="XM_461065.1"/>
</dbReference>
<comment type="subcellular location">
    <subcellularLocation>
        <location evidence="1">Nucleus</location>
    </subcellularLocation>
</comment>
<keyword evidence="3" id="KW-0479">Metal-binding</keyword>
<evidence type="ECO:0000256" key="1">
    <source>
        <dbReference type="ARBA" id="ARBA00004123"/>
    </source>
</evidence>
<dbReference type="OMA" id="ANIHAHP"/>
<evidence type="ECO:0000256" key="3">
    <source>
        <dbReference type="ARBA" id="ARBA00022723"/>
    </source>
</evidence>
<dbReference type="Gene3D" id="3.30.160.60">
    <property type="entry name" value="Classic Zinc Finger"/>
    <property type="match status" value="2"/>
</dbReference>
<evidence type="ECO:0000256" key="2">
    <source>
        <dbReference type="ARBA" id="ARBA00022491"/>
    </source>
</evidence>
<evidence type="ECO:0000256" key="7">
    <source>
        <dbReference type="ARBA" id="ARBA00023242"/>
    </source>
</evidence>
<dbReference type="GO" id="GO:0008270">
    <property type="term" value="F:zinc ion binding"/>
    <property type="evidence" value="ECO:0007669"/>
    <property type="project" value="UniProtKB-KW"/>
</dbReference>
<dbReference type="SUPFAM" id="SSF57667">
    <property type="entry name" value="beta-beta-alpha zinc fingers"/>
    <property type="match status" value="1"/>
</dbReference>
<reference evidence="10 11" key="1">
    <citation type="journal article" date="2004" name="Nature">
        <title>Genome evolution in yeasts.</title>
        <authorList>
            <consortium name="Genolevures"/>
            <person name="Dujon B."/>
            <person name="Sherman D."/>
            <person name="Fischer G."/>
            <person name="Durrens P."/>
            <person name="Casaregola S."/>
            <person name="Lafontaine I."/>
            <person name="de Montigny J."/>
            <person name="Marck C."/>
            <person name="Neuveglise C."/>
            <person name="Talla E."/>
            <person name="Goffard N."/>
            <person name="Frangeul L."/>
            <person name="Aigle M."/>
            <person name="Anthouard V."/>
            <person name="Babour A."/>
            <person name="Barbe V."/>
            <person name="Barnay S."/>
            <person name="Blanchin S."/>
            <person name="Beckerich J.M."/>
            <person name="Beyne E."/>
            <person name="Bleykasten C."/>
            <person name="Boisrame A."/>
            <person name="Boyer J."/>
            <person name="Cattolico L."/>
            <person name="Confanioleri F."/>
            <person name="de Daruvar A."/>
            <person name="Despons L."/>
            <person name="Fabre E."/>
            <person name="Fairhead C."/>
            <person name="Ferry-Dumazet H."/>
            <person name="Groppi A."/>
            <person name="Hantraye F."/>
            <person name="Hennequin C."/>
            <person name="Jauniaux N."/>
            <person name="Joyet P."/>
            <person name="Kachouri R."/>
            <person name="Kerrest A."/>
            <person name="Koszul R."/>
            <person name="Lemaire M."/>
            <person name="Lesur I."/>
            <person name="Ma L."/>
            <person name="Muller H."/>
            <person name="Nicaud J.M."/>
            <person name="Nikolski M."/>
            <person name="Oztas S."/>
            <person name="Ozier-Kalogeropoulos O."/>
            <person name="Pellenz S."/>
            <person name="Potier S."/>
            <person name="Richard G.F."/>
            <person name="Straub M.L."/>
            <person name="Suleau A."/>
            <person name="Swennene D."/>
            <person name="Tekaia F."/>
            <person name="Wesolowski-Louvel M."/>
            <person name="Westhof E."/>
            <person name="Wirth B."/>
            <person name="Zeniou-Meyer M."/>
            <person name="Zivanovic I."/>
            <person name="Bolotin-Fukuhara M."/>
            <person name="Thierry A."/>
            <person name="Bouchier C."/>
            <person name="Caudron B."/>
            <person name="Scarpelli C."/>
            <person name="Gaillardin C."/>
            <person name="Weissenbach J."/>
            <person name="Wincker P."/>
            <person name="Souciet J.L."/>
        </authorList>
    </citation>
    <scope>NUCLEOTIDE SEQUENCE [LARGE SCALE GENOMIC DNA]</scope>
    <source>
        <strain evidence="11">ATCC 36239 / CBS 767 / BCRC 21394 / JCM 1990 / NBRC 0083 / IGC 2968</strain>
    </source>
</reference>
<dbReference type="InParanoid" id="Q6BL56"/>
<feature type="domain" description="C2H2-type" evidence="9">
    <location>
        <begin position="152"/>
        <end position="179"/>
    </location>
</feature>
<evidence type="ECO:0000313" key="11">
    <source>
        <dbReference type="Proteomes" id="UP000000599"/>
    </source>
</evidence>
<evidence type="ECO:0000256" key="4">
    <source>
        <dbReference type="ARBA" id="ARBA00022737"/>
    </source>
</evidence>
<keyword evidence="6" id="KW-0862">Zinc</keyword>